<dbReference type="GO" id="GO:0052618">
    <property type="term" value="F:coenzyme F420-0:L-glutamate ligase activity"/>
    <property type="evidence" value="ECO:0007669"/>
    <property type="project" value="UniProtKB-EC"/>
</dbReference>
<keyword evidence="7" id="KW-0464">Manganese</keyword>
<keyword evidence="10" id="KW-1185">Reference proteome</keyword>
<proteinExistence type="predicted"/>
<feature type="domain" description="Coenzyme F420:L-glutamate ligase-like" evidence="8">
    <location>
        <begin position="17"/>
        <end position="208"/>
    </location>
</feature>
<evidence type="ECO:0000256" key="1">
    <source>
        <dbReference type="ARBA" id="ARBA00022598"/>
    </source>
</evidence>
<keyword evidence="6" id="KW-0342">GTP-binding</keyword>
<evidence type="ECO:0000256" key="5">
    <source>
        <dbReference type="ARBA" id="ARBA00022958"/>
    </source>
</evidence>
<organism evidence="9 10">
    <name type="scientific">Nocardioides yefusunii</name>
    <dbReference type="NCBI Taxonomy" id="2500546"/>
    <lineage>
        <taxon>Bacteria</taxon>
        <taxon>Bacillati</taxon>
        <taxon>Actinomycetota</taxon>
        <taxon>Actinomycetes</taxon>
        <taxon>Propionibacteriales</taxon>
        <taxon>Nocardioidaceae</taxon>
        <taxon>Nocardioides</taxon>
    </lineage>
</organism>
<evidence type="ECO:0000256" key="4">
    <source>
        <dbReference type="ARBA" id="ARBA00022842"/>
    </source>
</evidence>
<comment type="caution">
    <text evidence="9">The sequence shown here is derived from an EMBL/GenBank/DDBJ whole genome shotgun (WGS) entry which is preliminary data.</text>
</comment>
<dbReference type="PANTHER" id="PTHR47917:SF1">
    <property type="entry name" value="COENZYME F420:L-GLUTAMATE LIGASE"/>
    <property type="match status" value="1"/>
</dbReference>
<evidence type="ECO:0000259" key="8">
    <source>
        <dbReference type="Pfam" id="PF01996"/>
    </source>
</evidence>
<keyword evidence="2" id="KW-0479">Metal-binding</keyword>
<evidence type="ECO:0000256" key="7">
    <source>
        <dbReference type="ARBA" id="ARBA00023211"/>
    </source>
</evidence>
<evidence type="ECO:0000256" key="2">
    <source>
        <dbReference type="ARBA" id="ARBA00022723"/>
    </source>
</evidence>
<dbReference type="EMBL" id="JBHSQI010000006">
    <property type="protein sequence ID" value="MFC6154461.1"/>
    <property type="molecule type" value="Genomic_DNA"/>
</dbReference>
<keyword evidence="1 9" id="KW-0436">Ligase</keyword>
<keyword evidence="4" id="KW-0460">Magnesium</keyword>
<name>A0ABW1QYC2_9ACTN</name>
<sequence>MTARSGEITVTAPDGLGEIVPGTDLAVVVADLMDLMDGDVVVVTSKIVSKAEGRIRPSDDASYEQAFADETIRVVARRGMTRIVRNRLGLVMAAAGIDRSNVEAGTIVLLPADPDATARTLRERLAELAGVNVGVVVTDTAGRAWRDGQTDIAIGVAGLTPAEVFAGSVDSYGNPLAVTLPAVADEIAGAAELAQGKLGGRPLARVRGRADLVLPRGDHGPGAVSLQRGEGADLFGFGAREAVVTALATDETWWHVFGAAAASEEFTTALRRVFPDLQTTRLEEDLVEVQLAAPAPASVLRAVAVSHGWRPVEATPEAALVTSACFSPTRP</sequence>
<dbReference type="Proteomes" id="UP001596098">
    <property type="component" value="Unassembled WGS sequence"/>
</dbReference>
<dbReference type="PANTHER" id="PTHR47917">
    <property type="match status" value="1"/>
</dbReference>
<evidence type="ECO:0000256" key="3">
    <source>
        <dbReference type="ARBA" id="ARBA00022741"/>
    </source>
</evidence>
<keyword evidence="5" id="KW-0630">Potassium</keyword>
<protein>
    <submittedName>
        <fullName evidence="9">Coenzyme F420-0:L-glutamate ligase</fullName>
        <ecNumber evidence="9">6.3.2.31</ecNumber>
    </submittedName>
</protein>
<dbReference type="RefSeq" id="WP_128219841.1">
    <property type="nucleotide sequence ID" value="NZ_CP034929.1"/>
</dbReference>
<dbReference type="EC" id="6.3.2.31" evidence="9"/>
<dbReference type="SUPFAM" id="SSF144010">
    <property type="entry name" value="CofE-like"/>
    <property type="match status" value="1"/>
</dbReference>
<evidence type="ECO:0000256" key="6">
    <source>
        <dbReference type="ARBA" id="ARBA00023134"/>
    </source>
</evidence>
<dbReference type="InterPro" id="IPR008225">
    <property type="entry name" value="F420-0_g-glutamyl_ligase"/>
</dbReference>
<keyword evidence="3" id="KW-0547">Nucleotide-binding</keyword>
<gene>
    <name evidence="9" type="primary">cofE</name>
    <name evidence="9" type="ORF">ACFPWU_12400</name>
</gene>
<dbReference type="Gene3D" id="3.30.1330.100">
    <property type="entry name" value="CofE-like"/>
    <property type="match status" value="2"/>
</dbReference>
<dbReference type="InterPro" id="IPR002847">
    <property type="entry name" value="F420-0_gamma-glut_ligase-dom"/>
</dbReference>
<reference evidence="10" key="1">
    <citation type="journal article" date="2019" name="Int. J. Syst. Evol. Microbiol.">
        <title>The Global Catalogue of Microorganisms (GCM) 10K type strain sequencing project: providing services to taxonomists for standard genome sequencing and annotation.</title>
        <authorList>
            <consortium name="The Broad Institute Genomics Platform"/>
            <consortium name="The Broad Institute Genome Sequencing Center for Infectious Disease"/>
            <person name="Wu L."/>
            <person name="Ma J."/>
        </authorList>
    </citation>
    <scope>NUCLEOTIDE SEQUENCE [LARGE SCALE GENOMIC DNA]</scope>
    <source>
        <strain evidence="10">DFY28</strain>
    </source>
</reference>
<evidence type="ECO:0000313" key="10">
    <source>
        <dbReference type="Proteomes" id="UP001596098"/>
    </source>
</evidence>
<evidence type="ECO:0000313" key="9">
    <source>
        <dbReference type="EMBL" id="MFC6154461.1"/>
    </source>
</evidence>
<accession>A0ABW1QYC2</accession>
<dbReference type="NCBIfam" id="TIGR01916">
    <property type="entry name" value="F420_cofE"/>
    <property type="match status" value="1"/>
</dbReference>
<dbReference type="Pfam" id="PF01996">
    <property type="entry name" value="F420_ligase"/>
    <property type="match status" value="1"/>
</dbReference>